<keyword evidence="5 9" id="KW-0479">Metal-binding</keyword>
<dbReference type="PANTHER" id="PTHR46300">
    <property type="entry name" value="P450, PUTATIVE (EUROFUNG)-RELATED-RELATED"/>
    <property type="match status" value="1"/>
</dbReference>
<dbReference type="GO" id="GO:0020037">
    <property type="term" value="F:heme binding"/>
    <property type="evidence" value="ECO:0007669"/>
    <property type="project" value="InterPro"/>
</dbReference>
<feature type="binding site" description="axial binding residue" evidence="9">
    <location>
        <position position="420"/>
    </location>
    <ligand>
        <name>heme</name>
        <dbReference type="ChEBI" id="CHEBI:30413"/>
    </ligand>
    <ligandPart>
        <name>Fe</name>
        <dbReference type="ChEBI" id="CHEBI:18248"/>
    </ligandPart>
</feature>
<organism evidence="11 12">
    <name type="scientific">Tulasnella calospora MUT 4182</name>
    <dbReference type="NCBI Taxonomy" id="1051891"/>
    <lineage>
        <taxon>Eukaryota</taxon>
        <taxon>Fungi</taxon>
        <taxon>Dikarya</taxon>
        <taxon>Basidiomycota</taxon>
        <taxon>Agaricomycotina</taxon>
        <taxon>Agaricomycetes</taxon>
        <taxon>Cantharellales</taxon>
        <taxon>Tulasnellaceae</taxon>
        <taxon>Tulasnella</taxon>
    </lineage>
</organism>
<dbReference type="STRING" id="1051891.A0A0C3QEK8"/>
<accession>A0A0C3QEK8</accession>
<evidence type="ECO:0000256" key="6">
    <source>
        <dbReference type="ARBA" id="ARBA00023002"/>
    </source>
</evidence>
<protein>
    <recommendedName>
        <fullName evidence="13">Cytochrome P450</fullName>
    </recommendedName>
</protein>
<dbReference type="PANTHER" id="PTHR46300:SF7">
    <property type="entry name" value="P450, PUTATIVE (EUROFUNG)-RELATED"/>
    <property type="match status" value="1"/>
</dbReference>
<dbReference type="AlphaFoldDB" id="A0A0C3QEK8"/>
<dbReference type="PRINTS" id="PR00463">
    <property type="entry name" value="EP450I"/>
</dbReference>
<evidence type="ECO:0000256" key="5">
    <source>
        <dbReference type="ARBA" id="ARBA00022723"/>
    </source>
</evidence>
<gene>
    <name evidence="11" type="ORF">M407DRAFT_70266</name>
</gene>
<evidence type="ECO:0000256" key="3">
    <source>
        <dbReference type="ARBA" id="ARBA00010617"/>
    </source>
</evidence>
<dbReference type="InterPro" id="IPR002401">
    <property type="entry name" value="Cyt_P450_E_grp-I"/>
</dbReference>
<reference evidence="12" key="2">
    <citation type="submission" date="2015-01" db="EMBL/GenBank/DDBJ databases">
        <title>Evolutionary Origins and Diversification of the Mycorrhizal Mutualists.</title>
        <authorList>
            <consortium name="DOE Joint Genome Institute"/>
            <consortium name="Mycorrhizal Genomics Consortium"/>
            <person name="Kohler A."/>
            <person name="Kuo A."/>
            <person name="Nagy L.G."/>
            <person name="Floudas D."/>
            <person name="Copeland A."/>
            <person name="Barry K.W."/>
            <person name="Cichocki N."/>
            <person name="Veneault-Fourrey C."/>
            <person name="LaButti K."/>
            <person name="Lindquist E.A."/>
            <person name="Lipzen A."/>
            <person name="Lundell T."/>
            <person name="Morin E."/>
            <person name="Murat C."/>
            <person name="Riley R."/>
            <person name="Ohm R."/>
            <person name="Sun H."/>
            <person name="Tunlid A."/>
            <person name="Henrissat B."/>
            <person name="Grigoriev I.V."/>
            <person name="Hibbett D.S."/>
            <person name="Martin F."/>
        </authorList>
    </citation>
    <scope>NUCLEOTIDE SEQUENCE [LARGE SCALE GENOMIC DNA]</scope>
    <source>
        <strain evidence="12">MUT 4182</strain>
    </source>
</reference>
<dbReference type="GO" id="GO:0004497">
    <property type="term" value="F:monooxygenase activity"/>
    <property type="evidence" value="ECO:0007669"/>
    <property type="project" value="UniProtKB-KW"/>
</dbReference>
<evidence type="ECO:0000256" key="1">
    <source>
        <dbReference type="ARBA" id="ARBA00001971"/>
    </source>
</evidence>
<reference evidence="11 12" key="1">
    <citation type="submission" date="2014-04" db="EMBL/GenBank/DDBJ databases">
        <authorList>
            <consortium name="DOE Joint Genome Institute"/>
            <person name="Kuo A."/>
            <person name="Girlanda M."/>
            <person name="Perotto S."/>
            <person name="Kohler A."/>
            <person name="Nagy L.G."/>
            <person name="Floudas D."/>
            <person name="Copeland A."/>
            <person name="Barry K.W."/>
            <person name="Cichocki N."/>
            <person name="Veneault-Fourrey C."/>
            <person name="LaButti K."/>
            <person name="Lindquist E.A."/>
            <person name="Lipzen A."/>
            <person name="Lundell T."/>
            <person name="Morin E."/>
            <person name="Murat C."/>
            <person name="Sun H."/>
            <person name="Tunlid A."/>
            <person name="Henrissat B."/>
            <person name="Grigoriev I.V."/>
            <person name="Hibbett D.S."/>
            <person name="Martin F."/>
            <person name="Nordberg H.P."/>
            <person name="Cantor M.N."/>
            <person name="Hua S.X."/>
        </authorList>
    </citation>
    <scope>NUCLEOTIDE SEQUENCE [LARGE SCALE GENOMIC DNA]</scope>
    <source>
        <strain evidence="11 12">MUT 4182</strain>
    </source>
</reference>
<dbReference type="EMBL" id="KN822980">
    <property type="protein sequence ID" value="KIO29650.1"/>
    <property type="molecule type" value="Genomic_DNA"/>
</dbReference>
<comment type="pathway">
    <text evidence="2">Secondary metabolite biosynthesis.</text>
</comment>
<evidence type="ECO:0000256" key="7">
    <source>
        <dbReference type="ARBA" id="ARBA00023004"/>
    </source>
</evidence>
<evidence type="ECO:0000256" key="4">
    <source>
        <dbReference type="ARBA" id="ARBA00022617"/>
    </source>
</evidence>
<dbReference type="Pfam" id="PF00067">
    <property type="entry name" value="p450"/>
    <property type="match status" value="1"/>
</dbReference>
<comment type="cofactor">
    <cofactor evidence="1 9">
        <name>heme</name>
        <dbReference type="ChEBI" id="CHEBI:30413"/>
    </cofactor>
</comment>
<evidence type="ECO:0000256" key="10">
    <source>
        <dbReference type="RuleBase" id="RU000461"/>
    </source>
</evidence>
<dbReference type="GO" id="GO:0016705">
    <property type="term" value="F:oxidoreductase activity, acting on paired donors, with incorporation or reduction of molecular oxygen"/>
    <property type="evidence" value="ECO:0007669"/>
    <property type="project" value="InterPro"/>
</dbReference>
<evidence type="ECO:0000256" key="2">
    <source>
        <dbReference type="ARBA" id="ARBA00005179"/>
    </source>
</evidence>
<dbReference type="SUPFAM" id="SSF48264">
    <property type="entry name" value="Cytochrome P450"/>
    <property type="match status" value="1"/>
</dbReference>
<evidence type="ECO:0000313" key="11">
    <source>
        <dbReference type="EMBL" id="KIO29650.1"/>
    </source>
</evidence>
<evidence type="ECO:0000256" key="9">
    <source>
        <dbReference type="PIRSR" id="PIRSR602401-1"/>
    </source>
</evidence>
<dbReference type="GO" id="GO:0005506">
    <property type="term" value="F:iron ion binding"/>
    <property type="evidence" value="ECO:0007669"/>
    <property type="project" value="InterPro"/>
</dbReference>
<keyword evidence="4 9" id="KW-0349">Heme</keyword>
<dbReference type="InterPro" id="IPR036396">
    <property type="entry name" value="Cyt_P450_sf"/>
</dbReference>
<keyword evidence="12" id="KW-1185">Reference proteome</keyword>
<name>A0A0C3QEK8_9AGAM</name>
<dbReference type="PROSITE" id="PS00086">
    <property type="entry name" value="CYTOCHROME_P450"/>
    <property type="match status" value="1"/>
</dbReference>
<dbReference type="Proteomes" id="UP000054248">
    <property type="component" value="Unassembled WGS sequence"/>
</dbReference>
<evidence type="ECO:0008006" key="13">
    <source>
        <dbReference type="Google" id="ProtNLM"/>
    </source>
</evidence>
<dbReference type="HOGENOM" id="CLU_001570_2_3_1"/>
<proteinExistence type="inferred from homology"/>
<sequence>MPYPPGPKPLPVIGNVFDMPRSKSSLTFTKWRSLYGPLTWVVTSGRPFLIINDYEMVKELFEKRGSIYINRPRHIMAGELIGIDKGTPLTQYGPVWRQHRRFLNRVLLASVVKRDYGPMMARKTIAFLKTLLDRPDDFLLENRRLLGEIITDIAYGAHKDDEDGGHDYIQMQVDMGIITFKTVQGYWVEFFPWMKHIPAWFPFAQWKRDALRWNKEYNQTRDYLFESVKKKFVSGNKFCAVLTRSQLDYKGDENLANDEQVIKHAGFSFYRGKPSSPCYSMNYFLLAMTLFPEAQARAHAEVVAFIGQDRFPSVEDRGADKMPYLEATILESLRWNPPAGSGVPHLPVVDDFFQGYFIPKGTTVLQNAWQIGRDTRYYANPTSFQPERFLKPDEKQSRLIFNPDVLNPWDWAFGFGRRICPGRDLAMQGAWVSAVFVLWAFEIKPKFGRTMANGYKTTDEERFDFGFLA</sequence>
<dbReference type="InterPro" id="IPR001128">
    <property type="entry name" value="Cyt_P450"/>
</dbReference>
<dbReference type="InterPro" id="IPR017972">
    <property type="entry name" value="Cyt_P450_CS"/>
</dbReference>
<evidence type="ECO:0000256" key="8">
    <source>
        <dbReference type="ARBA" id="ARBA00023033"/>
    </source>
</evidence>
<dbReference type="InterPro" id="IPR050364">
    <property type="entry name" value="Cytochrome_P450_fung"/>
</dbReference>
<keyword evidence="7 9" id="KW-0408">Iron</keyword>
<keyword evidence="8 10" id="KW-0503">Monooxygenase</keyword>
<comment type="similarity">
    <text evidence="3 10">Belongs to the cytochrome P450 family.</text>
</comment>
<keyword evidence="6 10" id="KW-0560">Oxidoreductase</keyword>
<dbReference type="Gene3D" id="1.10.630.10">
    <property type="entry name" value="Cytochrome P450"/>
    <property type="match status" value="1"/>
</dbReference>
<evidence type="ECO:0000313" key="12">
    <source>
        <dbReference type="Proteomes" id="UP000054248"/>
    </source>
</evidence>
<dbReference type="OrthoDB" id="2789670at2759"/>